<reference evidence="10 11" key="1">
    <citation type="submission" date="2023-08" db="EMBL/GenBank/DDBJ databases">
        <title>Draft genome sequence of Algoriphagus taiwanensis.</title>
        <authorList>
            <person name="Takatani N."/>
            <person name="Hosokawa M."/>
            <person name="Sawabe T."/>
        </authorList>
    </citation>
    <scope>NUCLEOTIDE SEQUENCE [LARGE SCALE GENOMIC DNA]</scope>
    <source>
        <strain evidence="10 11">JCM 19755</strain>
    </source>
</reference>
<dbReference type="SUPFAM" id="SSF51971">
    <property type="entry name" value="Nucleotide-binding domain"/>
    <property type="match status" value="1"/>
</dbReference>
<dbReference type="Gene3D" id="3.40.50.720">
    <property type="entry name" value="NAD(P)-binding Rossmann-like Domain"/>
    <property type="match status" value="1"/>
</dbReference>
<protein>
    <recommendedName>
        <fullName evidence="7">D-amino-acid oxidase</fullName>
        <ecNumber evidence="6">1.4.3.3</ecNumber>
    </recommendedName>
</protein>
<evidence type="ECO:0000256" key="5">
    <source>
        <dbReference type="ARBA" id="ARBA00023002"/>
    </source>
</evidence>
<proteinExistence type="inferred from homology"/>
<dbReference type="Proteomes" id="UP001307705">
    <property type="component" value="Unassembled WGS sequence"/>
</dbReference>
<dbReference type="Gene3D" id="3.30.9.10">
    <property type="entry name" value="D-Amino Acid Oxidase, subunit A, domain 2"/>
    <property type="match status" value="1"/>
</dbReference>
<evidence type="ECO:0000256" key="4">
    <source>
        <dbReference type="ARBA" id="ARBA00022827"/>
    </source>
</evidence>
<dbReference type="EC" id="1.4.3.3" evidence="6"/>
<evidence type="ECO:0000256" key="2">
    <source>
        <dbReference type="ARBA" id="ARBA00006730"/>
    </source>
</evidence>
<accession>A0ABQ6Q634</accession>
<comment type="cofactor">
    <cofactor evidence="1">
        <name>FAD</name>
        <dbReference type="ChEBI" id="CHEBI:57692"/>
    </cofactor>
</comment>
<comment type="similarity">
    <text evidence="2">Belongs to the DAMOX/DASOX family.</text>
</comment>
<comment type="caution">
    <text evidence="10">The sequence shown here is derived from an EMBL/GenBank/DDBJ whole genome shotgun (WGS) entry which is preliminary data.</text>
</comment>
<keyword evidence="11" id="KW-1185">Reference proteome</keyword>
<evidence type="ECO:0000259" key="9">
    <source>
        <dbReference type="Pfam" id="PF01266"/>
    </source>
</evidence>
<gene>
    <name evidence="10" type="ORF">Ataiwa_36400</name>
</gene>
<evidence type="ECO:0000256" key="6">
    <source>
        <dbReference type="ARBA" id="ARBA00039101"/>
    </source>
</evidence>
<dbReference type="InterPro" id="IPR023209">
    <property type="entry name" value="DAO"/>
</dbReference>
<organism evidence="10 11">
    <name type="scientific">Algoriphagus taiwanensis</name>
    <dbReference type="NCBI Taxonomy" id="1445656"/>
    <lineage>
        <taxon>Bacteria</taxon>
        <taxon>Pseudomonadati</taxon>
        <taxon>Bacteroidota</taxon>
        <taxon>Cytophagia</taxon>
        <taxon>Cytophagales</taxon>
        <taxon>Cyclobacteriaceae</taxon>
        <taxon>Algoriphagus</taxon>
    </lineage>
</organism>
<dbReference type="PANTHER" id="PTHR11530:SF11">
    <property type="entry name" value="D-ASPARTATE OXIDASE"/>
    <property type="match status" value="1"/>
</dbReference>
<evidence type="ECO:0000256" key="7">
    <source>
        <dbReference type="ARBA" id="ARBA00039751"/>
    </source>
</evidence>
<evidence type="ECO:0000256" key="8">
    <source>
        <dbReference type="ARBA" id="ARBA00049547"/>
    </source>
</evidence>
<keyword evidence="4" id="KW-0274">FAD</keyword>
<sequence>MKARKVTVVGSGIIGLTSAIALQEAGFDVRLFAKEKFDFTLSHKVGAVWFPYTIEPRKKVDRWAAVSYARYEKESEYAAGVSMISFLNAYKDLKDEEWIHQLPAGTVREATWDELPKGMKKGLIADVPLTEPPLYLPYLFDQFLNQGGSFELRTFSSLEEIASQDSLVVNCTGLGAKALCKDEDLHPMRGQILRAEKLDIPSFADPTQKGALSYIIGRSSDSIIGGTDYDQDWNEEEDPEDTSRILSRLRGFGIGEPPKILETVVGLRPKRSSVRFEFDRDFPSVFHNYGHGGAGYTVAWGCALELAQILGNSKTSLDGIAGKKK</sequence>
<dbReference type="RefSeq" id="WP_338230190.1">
    <property type="nucleotide sequence ID" value="NZ_BTPE01000017.1"/>
</dbReference>
<feature type="domain" description="FAD dependent oxidoreductase" evidence="9">
    <location>
        <begin position="5"/>
        <end position="308"/>
    </location>
</feature>
<dbReference type="Pfam" id="PF01266">
    <property type="entry name" value="DAO"/>
    <property type="match status" value="1"/>
</dbReference>
<keyword evidence="3" id="KW-0285">Flavoprotein</keyword>
<dbReference type="EMBL" id="BTPE01000017">
    <property type="protein sequence ID" value="GMQ35367.1"/>
    <property type="molecule type" value="Genomic_DNA"/>
</dbReference>
<dbReference type="SUPFAM" id="SSF54373">
    <property type="entry name" value="FAD-linked reductases, C-terminal domain"/>
    <property type="match status" value="1"/>
</dbReference>
<dbReference type="PANTHER" id="PTHR11530">
    <property type="entry name" value="D-AMINO ACID OXIDASE"/>
    <property type="match status" value="1"/>
</dbReference>
<comment type="catalytic activity">
    <reaction evidence="8">
        <text>a D-alpha-amino acid + O2 + H2O = a 2-oxocarboxylate + H2O2 + NH4(+)</text>
        <dbReference type="Rhea" id="RHEA:21816"/>
        <dbReference type="ChEBI" id="CHEBI:15377"/>
        <dbReference type="ChEBI" id="CHEBI:15379"/>
        <dbReference type="ChEBI" id="CHEBI:16240"/>
        <dbReference type="ChEBI" id="CHEBI:28938"/>
        <dbReference type="ChEBI" id="CHEBI:35179"/>
        <dbReference type="ChEBI" id="CHEBI:59871"/>
        <dbReference type="EC" id="1.4.3.3"/>
    </reaction>
    <physiologicalReaction direction="left-to-right" evidence="8">
        <dbReference type="Rhea" id="RHEA:21817"/>
    </physiologicalReaction>
</comment>
<evidence type="ECO:0000256" key="3">
    <source>
        <dbReference type="ARBA" id="ARBA00022630"/>
    </source>
</evidence>
<evidence type="ECO:0000256" key="1">
    <source>
        <dbReference type="ARBA" id="ARBA00001974"/>
    </source>
</evidence>
<evidence type="ECO:0000313" key="11">
    <source>
        <dbReference type="Proteomes" id="UP001307705"/>
    </source>
</evidence>
<keyword evidence="5" id="KW-0560">Oxidoreductase</keyword>
<evidence type="ECO:0000313" key="10">
    <source>
        <dbReference type="EMBL" id="GMQ35367.1"/>
    </source>
</evidence>
<dbReference type="InterPro" id="IPR006076">
    <property type="entry name" value="FAD-dep_OxRdtase"/>
</dbReference>
<name>A0ABQ6Q634_9BACT</name>